<gene>
    <name evidence="2" type="ORF">Ahy_A02g006655</name>
</gene>
<reference evidence="2 3" key="1">
    <citation type="submission" date="2019-01" db="EMBL/GenBank/DDBJ databases">
        <title>Sequencing of cultivated peanut Arachis hypogaea provides insights into genome evolution and oil improvement.</title>
        <authorList>
            <person name="Chen X."/>
        </authorList>
    </citation>
    <scope>NUCLEOTIDE SEQUENCE [LARGE SCALE GENOMIC DNA]</scope>
    <source>
        <strain evidence="3">cv. Fuhuasheng</strain>
        <tissue evidence="2">Leaves</tissue>
    </source>
</reference>
<organism evidence="2 3">
    <name type="scientific">Arachis hypogaea</name>
    <name type="common">Peanut</name>
    <dbReference type="NCBI Taxonomy" id="3818"/>
    <lineage>
        <taxon>Eukaryota</taxon>
        <taxon>Viridiplantae</taxon>
        <taxon>Streptophyta</taxon>
        <taxon>Embryophyta</taxon>
        <taxon>Tracheophyta</taxon>
        <taxon>Spermatophyta</taxon>
        <taxon>Magnoliopsida</taxon>
        <taxon>eudicotyledons</taxon>
        <taxon>Gunneridae</taxon>
        <taxon>Pentapetalae</taxon>
        <taxon>rosids</taxon>
        <taxon>fabids</taxon>
        <taxon>Fabales</taxon>
        <taxon>Fabaceae</taxon>
        <taxon>Papilionoideae</taxon>
        <taxon>50 kb inversion clade</taxon>
        <taxon>dalbergioids sensu lato</taxon>
        <taxon>Dalbergieae</taxon>
        <taxon>Pterocarpus clade</taxon>
        <taxon>Arachis</taxon>
    </lineage>
</organism>
<feature type="region of interest" description="Disordered" evidence="1">
    <location>
        <begin position="18"/>
        <end position="68"/>
    </location>
</feature>
<keyword evidence="3" id="KW-1185">Reference proteome</keyword>
<sequence length="155" mass="18056">MEGGLGLEEEETTVVVVKMKLNNDGDKDRDAKRKEEKKKRKKMEEKGRRMKKKRNMLKRGVLVPPTQGPDSWHSHFDTSALIRLTIICHPVVGAVLSIFVNRVFTELSEEKKTIVEEMRFDALRHIPKLNVSHKLLRKLILSFDLYHGFLDTRYS</sequence>
<proteinExistence type="predicted"/>
<feature type="compositionally biased region" description="Basic residues" evidence="1">
    <location>
        <begin position="48"/>
        <end position="57"/>
    </location>
</feature>
<evidence type="ECO:0000313" key="2">
    <source>
        <dbReference type="EMBL" id="RYR72436.1"/>
    </source>
</evidence>
<comment type="caution">
    <text evidence="2">The sequence shown here is derived from an EMBL/GenBank/DDBJ whole genome shotgun (WGS) entry which is preliminary data.</text>
</comment>
<dbReference type="Proteomes" id="UP000289738">
    <property type="component" value="Chromosome A02"/>
</dbReference>
<evidence type="ECO:0000313" key="3">
    <source>
        <dbReference type="Proteomes" id="UP000289738"/>
    </source>
</evidence>
<dbReference type="AlphaFoldDB" id="A0A445EA88"/>
<accession>A0A445EA88</accession>
<evidence type="ECO:0000256" key="1">
    <source>
        <dbReference type="SAM" id="MobiDB-lite"/>
    </source>
</evidence>
<feature type="compositionally biased region" description="Basic and acidic residues" evidence="1">
    <location>
        <begin position="21"/>
        <end position="34"/>
    </location>
</feature>
<protein>
    <submittedName>
        <fullName evidence="2">Uncharacterized protein</fullName>
    </submittedName>
</protein>
<name>A0A445EA88_ARAHY</name>
<dbReference type="EMBL" id="SDMP01000002">
    <property type="protein sequence ID" value="RYR72436.1"/>
    <property type="molecule type" value="Genomic_DNA"/>
</dbReference>